<evidence type="ECO:0000313" key="3">
    <source>
        <dbReference type="Proteomes" id="UP000521943"/>
    </source>
</evidence>
<organism evidence="2 3">
    <name type="scientific">Ephemerocybe angulata</name>
    <dbReference type="NCBI Taxonomy" id="980116"/>
    <lineage>
        <taxon>Eukaryota</taxon>
        <taxon>Fungi</taxon>
        <taxon>Dikarya</taxon>
        <taxon>Basidiomycota</taxon>
        <taxon>Agaricomycotina</taxon>
        <taxon>Agaricomycetes</taxon>
        <taxon>Agaricomycetidae</taxon>
        <taxon>Agaricales</taxon>
        <taxon>Agaricineae</taxon>
        <taxon>Psathyrellaceae</taxon>
        <taxon>Ephemerocybe</taxon>
    </lineage>
</organism>
<name>A0A8H6LT24_9AGAR</name>
<feature type="region of interest" description="Disordered" evidence="1">
    <location>
        <begin position="158"/>
        <end position="178"/>
    </location>
</feature>
<dbReference type="AlphaFoldDB" id="A0A8H6LT24"/>
<gene>
    <name evidence="2" type="ORF">DFP72DRAFT_1112569</name>
</gene>
<evidence type="ECO:0000313" key="2">
    <source>
        <dbReference type="EMBL" id="KAF6741620.1"/>
    </source>
</evidence>
<sequence length="279" mass="31026">MTCSLPPRPEASISVSLTTPRGSGSTNHQSTSIGTVISTSPRIRKVLGRRDLRKAMASVATEMAQYDENRKLEYLDIADSVQLARNELHELSTFLRLRNQATESADVSEQEPFQEPGLAEGAMHQDGDGRNKTANLQSDSFIDVRGAGAGASLGRAQGASVRSFASRTGHDLENKNKNKNKTYHRITRTTSSGRTMSWVVLRWEQRRGLQLRILRSILSVPVNLPIVHRLLFLPPLLPPLRPTLFLERKDRPVAPPLPPLHCRATLRPNMMSVRLLQST</sequence>
<protein>
    <submittedName>
        <fullName evidence="2">Uncharacterized protein</fullName>
    </submittedName>
</protein>
<dbReference type="Proteomes" id="UP000521943">
    <property type="component" value="Unassembled WGS sequence"/>
</dbReference>
<reference evidence="2 3" key="1">
    <citation type="submission" date="2020-07" db="EMBL/GenBank/DDBJ databases">
        <title>Comparative genomics of pyrophilous fungi reveals a link between fire events and developmental genes.</title>
        <authorList>
            <consortium name="DOE Joint Genome Institute"/>
            <person name="Steindorff A.S."/>
            <person name="Carver A."/>
            <person name="Calhoun S."/>
            <person name="Stillman K."/>
            <person name="Liu H."/>
            <person name="Lipzen A."/>
            <person name="Pangilinan J."/>
            <person name="Labutti K."/>
            <person name="Bruns T.D."/>
            <person name="Grigoriev I.V."/>
        </authorList>
    </citation>
    <scope>NUCLEOTIDE SEQUENCE [LARGE SCALE GENOMIC DNA]</scope>
    <source>
        <strain evidence="2 3">CBS 144469</strain>
    </source>
</reference>
<dbReference type="EMBL" id="JACGCI010000228">
    <property type="protein sequence ID" value="KAF6741620.1"/>
    <property type="molecule type" value="Genomic_DNA"/>
</dbReference>
<proteinExistence type="predicted"/>
<accession>A0A8H6LT24</accession>
<keyword evidence="3" id="KW-1185">Reference proteome</keyword>
<comment type="caution">
    <text evidence="2">The sequence shown here is derived from an EMBL/GenBank/DDBJ whole genome shotgun (WGS) entry which is preliminary data.</text>
</comment>
<evidence type="ECO:0000256" key="1">
    <source>
        <dbReference type="SAM" id="MobiDB-lite"/>
    </source>
</evidence>
<dbReference type="OrthoDB" id="2507336at2759"/>
<feature type="region of interest" description="Disordered" evidence="1">
    <location>
        <begin position="1"/>
        <end position="37"/>
    </location>
</feature>
<feature type="compositionally biased region" description="Polar residues" evidence="1">
    <location>
        <begin position="13"/>
        <end position="37"/>
    </location>
</feature>